<dbReference type="Pfam" id="PF00083">
    <property type="entry name" value="Sugar_tr"/>
    <property type="match status" value="1"/>
</dbReference>
<reference evidence="10" key="1">
    <citation type="submission" date="2023-11" db="EMBL/GenBank/DDBJ databases">
        <title>The genome sequences of three competitors of mushroom-forming fungi.</title>
        <authorList>
            <person name="Beijen E."/>
            <person name="Ohm R.A."/>
        </authorList>
    </citation>
    <scope>NUCLEOTIDE SEQUENCE</scope>
    <source>
        <strain evidence="10">CBS 100526</strain>
    </source>
</reference>
<dbReference type="PANTHER" id="PTHR48020:SF4">
    <property type="entry name" value="SYMPORT, PUTATIVE (AFU_ORTHOLOGUE AFUA_3G11790)-RELATED"/>
    <property type="match status" value="1"/>
</dbReference>
<evidence type="ECO:0000256" key="8">
    <source>
        <dbReference type="SAM" id="Phobius"/>
    </source>
</evidence>
<dbReference type="EMBL" id="JAWRVG010000032">
    <property type="protein sequence ID" value="KAK4068373.1"/>
    <property type="molecule type" value="Genomic_DNA"/>
</dbReference>
<evidence type="ECO:0000256" key="1">
    <source>
        <dbReference type="ARBA" id="ARBA00004141"/>
    </source>
</evidence>
<organism evidence="10 11">
    <name type="scientific">Trichoderma aggressivum f. europaeum</name>
    <dbReference type="NCBI Taxonomy" id="173218"/>
    <lineage>
        <taxon>Eukaryota</taxon>
        <taxon>Fungi</taxon>
        <taxon>Dikarya</taxon>
        <taxon>Ascomycota</taxon>
        <taxon>Pezizomycotina</taxon>
        <taxon>Sordariomycetes</taxon>
        <taxon>Hypocreomycetidae</taxon>
        <taxon>Hypocreales</taxon>
        <taxon>Hypocreaceae</taxon>
        <taxon>Trichoderma</taxon>
    </lineage>
</organism>
<dbReference type="GO" id="GO:0015798">
    <property type="term" value="P:myo-inositol transport"/>
    <property type="evidence" value="ECO:0007669"/>
    <property type="project" value="UniProtKB-ARBA"/>
</dbReference>
<dbReference type="InterPro" id="IPR003663">
    <property type="entry name" value="Sugar/inositol_transpt"/>
</dbReference>
<dbReference type="InterPro" id="IPR036259">
    <property type="entry name" value="MFS_trans_sf"/>
</dbReference>
<keyword evidence="5 8" id="KW-1133">Transmembrane helix</keyword>
<evidence type="ECO:0000256" key="6">
    <source>
        <dbReference type="ARBA" id="ARBA00023136"/>
    </source>
</evidence>
<feature type="compositionally biased region" description="Polar residues" evidence="7">
    <location>
        <begin position="1"/>
        <end position="20"/>
    </location>
</feature>
<evidence type="ECO:0000313" key="11">
    <source>
        <dbReference type="Proteomes" id="UP001273209"/>
    </source>
</evidence>
<feature type="transmembrane region" description="Helical" evidence="8">
    <location>
        <begin position="435"/>
        <end position="456"/>
    </location>
</feature>
<dbReference type="PROSITE" id="PS00217">
    <property type="entry name" value="SUGAR_TRANSPORT_2"/>
    <property type="match status" value="1"/>
</dbReference>
<feature type="region of interest" description="Disordered" evidence="7">
    <location>
        <begin position="750"/>
        <end position="775"/>
    </location>
</feature>
<keyword evidence="4 8" id="KW-0812">Transmembrane</keyword>
<feature type="transmembrane region" description="Helical" evidence="8">
    <location>
        <begin position="117"/>
        <end position="135"/>
    </location>
</feature>
<dbReference type="GeneID" id="87921939"/>
<feature type="transmembrane region" description="Helical" evidence="8">
    <location>
        <begin position="288"/>
        <end position="308"/>
    </location>
</feature>
<feature type="transmembrane region" description="Helical" evidence="8">
    <location>
        <begin position="468"/>
        <end position="490"/>
    </location>
</feature>
<dbReference type="InterPro" id="IPR005828">
    <property type="entry name" value="MFS_sugar_transport-like"/>
</dbReference>
<evidence type="ECO:0000256" key="5">
    <source>
        <dbReference type="ARBA" id="ARBA00022989"/>
    </source>
</evidence>
<keyword evidence="3" id="KW-0813">Transport</keyword>
<evidence type="ECO:0000256" key="7">
    <source>
        <dbReference type="SAM" id="MobiDB-lite"/>
    </source>
</evidence>
<dbReference type="Gene3D" id="1.20.1250.20">
    <property type="entry name" value="MFS general substrate transporter like domains"/>
    <property type="match status" value="1"/>
</dbReference>
<feature type="transmembrane region" description="Helical" evidence="8">
    <location>
        <begin position="496"/>
        <end position="521"/>
    </location>
</feature>
<comment type="similarity">
    <text evidence="2">Belongs to the major facilitator superfamily. Sugar transporter (TC 2.A.1.1) family.</text>
</comment>
<dbReference type="GO" id="GO:0016020">
    <property type="term" value="C:membrane"/>
    <property type="evidence" value="ECO:0007669"/>
    <property type="project" value="UniProtKB-SubCell"/>
</dbReference>
<comment type="subcellular location">
    <subcellularLocation>
        <location evidence="1">Membrane</location>
        <topology evidence="1">Multi-pass membrane protein</topology>
    </subcellularLocation>
</comment>
<gene>
    <name evidence="10" type="ORF">Triagg1_7312</name>
</gene>
<feature type="transmembrane region" description="Helical" evidence="8">
    <location>
        <begin position="170"/>
        <end position="190"/>
    </location>
</feature>
<dbReference type="InterPro" id="IPR005829">
    <property type="entry name" value="Sugar_transporter_CS"/>
</dbReference>
<dbReference type="AlphaFoldDB" id="A0AAE1J2F9"/>
<dbReference type="PANTHER" id="PTHR48020">
    <property type="entry name" value="PROTON MYO-INOSITOL COTRANSPORTER"/>
    <property type="match status" value="1"/>
</dbReference>
<proteinExistence type="inferred from homology"/>
<sequence length="795" mass="87552">MASSGRNTGASARNESQYSAATRGRRPNGNAIIENPLVHLTDEELQRDVQSFVENHLPSVAYENLLRAARVAKDIRIYDEVARQKGYHFESGLPVQLTTEEKHALRRERDVPFSEKGMRIVILTVSIAALLQGFVQSSFNGASLYKEEWGLKEHIKPSSVDNWKFGATNAIPFFVAALVGCPLSLPINYWFGRRGGICVAAFLILAGSIGAAFAKTWYQLFGIRIINGIGMGIKAVSTPILAGETAVGFWRGSAILAWQLWVAFGIMLGFAFNLIFTRAPSDATTLALINASPTVPSLALFIIAMFFCPESPRYHLTKGPNYDVQKAYTCMTRIRNTELQALRDIYLVYKSLEQQAMGLGDLDAHAFRSPGFIWVMRDFLRQYMQLFQQRRLYNALISTSTVNLAQQLCGINVLAFYSGTLFAGANGTDDQRSKIIPMAYSLGFGAINFLCGLPAVRSIDTLGRRKWLLGTLPLTALFMLAAALSCTISTESIRIGVAAFFLYVFAAVYSPGLGPIPFTLASESFPLSHREAGASWAIAINLGFAGILSIAYPSVNAGLKAIGALGLFSGLNIVALVMVFLLVEETKRHTLEELDHIFVVSKRKFMRFQVFEYLPWLIQRYILGSPKPRPELYEDLIWGPSEGEDLAPFRAAHFLGRDTGTQLSIAEPVEMGQGRASDFSREELRFGVYQPRASQSATDQSYAQGMQATNNDGPLVEPSTRIQLYPSIDTRHIIFMFVFAIALPPGSAELEKSGKQKQRSRVPKPLWGSPFAGLGSSCGDRETAIRQWGNGVSGN</sequence>
<dbReference type="GO" id="GO:0022857">
    <property type="term" value="F:transmembrane transporter activity"/>
    <property type="evidence" value="ECO:0007669"/>
    <property type="project" value="InterPro"/>
</dbReference>
<evidence type="ECO:0000256" key="4">
    <source>
        <dbReference type="ARBA" id="ARBA00022692"/>
    </source>
</evidence>
<dbReference type="RefSeq" id="XP_062753630.1">
    <property type="nucleotide sequence ID" value="XM_062902034.1"/>
</dbReference>
<dbReference type="GO" id="GO:0015791">
    <property type="term" value="P:polyol transmembrane transport"/>
    <property type="evidence" value="ECO:0007669"/>
    <property type="project" value="UniProtKB-ARBA"/>
</dbReference>
<feature type="transmembrane region" description="Helical" evidence="8">
    <location>
        <begin position="197"/>
        <end position="214"/>
    </location>
</feature>
<feature type="transmembrane region" description="Helical" evidence="8">
    <location>
        <begin position="561"/>
        <end position="583"/>
    </location>
</feature>
<comment type="caution">
    <text evidence="10">The sequence shown here is derived from an EMBL/GenBank/DDBJ whole genome shotgun (WGS) entry which is preliminary data.</text>
</comment>
<feature type="transmembrane region" description="Helical" evidence="8">
    <location>
        <begin position="254"/>
        <end position="276"/>
    </location>
</feature>
<feature type="transmembrane region" description="Helical" evidence="8">
    <location>
        <begin position="220"/>
        <end position="242"/>
    </location>
</feature>
<dbReference type="Proteomes" id="UP001273209">
    <property type="component" value="Unassembled WGS sequence"/>
</dbReference>
<name>A0AAE1J2F9_9HYPO</name>
<evidence type="ECO:0000256" key="3">
    <source>
        <dbReference type="ARBA" id="ARBA00022448"/>
    </source>
</evidence>
<keyword evidence="11" id="KW-1185">Reference proteome</keyword>
<evidence type="ECO:0000259" key="9">
    <source>
        <dbReference type="PROSITE" id="PS50850"/>
    </source>
</evidence>
<keyword evidence="6 8" id="KW-0472">Membrane</keyword>
<protein>
    <recommendedName>
        <fullName evidence="9">Major facilitator superfamily (MFS) profile domain-containing protein</fullName>
    </recommendedName>
</protein>
<evidence type="ECO:0000313" key="10">
    <source>
        <dbReference type="EMBL" id="KAK4068373.1"/>
    </source>
</evidence>
<dbReference type="InterPro" id="IPR020846">
    <property type="entry name" value="MFS_dom"/>
</dbReference>
<dbReference type="PRINTS" id="PR00171">
    <property type="entry name" value="SUGRTRNSPORT"/>
</dbReference>
<feature type="region of interest" description="Disordered" evidence="7">
    <location>
        <begin position="1"/>
        <end position="30"/>
    </location>
</feature>
<accession>A0AAE1J2F9</accession>
<dbReference type="InterPro" id="IPR050814">
    <property type="entry name" value="Myo-inositol_Transporter"/>
</dbReference>
<feature type="domain" description="Major facilitator superfamily (MFS) profile" evidence="9">
    <location>
        <begin position="121"/>
        <end position="587"/>
    </location>
</feature>
<dbReference type="PROSITE" id="PS50850">
    <property type="entry name" value="MFS"/>
    <property type="match status" value="1"/>
</dbReference>
<evidence type="ECO:0000256" key="2">
    <source>
        <dbReference type="ARBA" id="ARBA00010992"/>
    </source>
</evidence>
<dbReference type="SUPFAM" id="SSF103473">
    <property type="entry name" value="MFS general substrate transporter"/>
    <property type="match status" value="1"/>
</dbReference>
<feature type="transmembrane region" description="Helical" evidence="8">
    <location>
        <begin position="533"/>
        <end position="555"/>
    </location>
</feature>